<evidence type="ECO:0000313" key="4">
    <source>
        <dbReference type="EMBL" id="VAY86475.1"/>
    </source>
</evidence>
<dbReference type="InterPro" id="IPR049708">
    <property type="entry name" value="PP0621-like"/>
</dbReference>
<dbReference type="Gene3D" id="2.30.170.10">
    <property type="match status" value="1"/>
</dbReference>
<keyword evidence="2" id="KW-0480">Metal-thiolate cluster</keyword>
<protein>
    <recommendedName>
        <fullName evidence="5">Prokaryotic metallothionein</fullName>
    </recommendedName>
</protein>
<dbReference type="InterPro" id="IPR017854">
    <property type="entry name" value="Metalthion_dom_sf"/>
</dbReference>
<accession>A0A3B1DWF7</accession>
<evidence type="ECO:0000256" key="1">
    <source>
        <dbReference type="ARBA" id="ARBA00022723"/>
    </source>
</evidence>
<dbReference type="NCBIfam" id="NF041023">
    <property type="entry name" value="PP0621_fam"/>
    <property type="match status" value="1"/>
</dbReference>
<evidence type="ECO:0000256" key="2">
    <source>
        <dbReference type="ARBA" id="ARBA00022851"/>
    </source>
</evidence>
<reference evidence="4" key="1">
    <citation type="submission" date="2018-10" db="EMBL/GenBank/DDBJ databases">
        <authorList>
            <person name="Aoki K."/>
        </authorList>
    </citation>
    <scope>NUCLEOTIDE SEQUENCE</scope>
</reference>
<dbReference type="SUPFAM" id="SSF57868">
    <property type="entry name" value="Metallothionein"/>
    <property type="match status" value="1"/>
</dbReference>
<gene>
    <name evidence="4" type="ORF">MNB_ARC-1_156</name>
</gene>
<sequence length="70" mass="8178">MIFKLIAFLIVIFMIYIVFFKKSREENIKEKKYDKITDTMVECPSCKTYVSKNDAILSSGKYFCNSECVA</sequence>
<dbReference type="EMBL" id="UOYO01000013">
    <property type="protein sequence ID" value="VAY86475.1"/>
    <property type="molecule type" value="Genomic_DNA"/>
</dbReference>
<name>A0A3B1DWF7_9ZZZZ</name>
<keyword evidence="1" id="KW-0479">Metal-binding</keyword>
<dbReference type="AlphaFoldDB" id="A0A3B1DWF7"/>
<dbReference type="GO" id="GO:0046872">
    <property type="term" value="F:metal ion binding"/>
    <property type="evidence" value="ECO:0007669"/>
    <property type="project" value="UniProtKB-KW"/>
</dbReference>
<organism evidence="4">
    <name type="scientific">hydrothermal vent metagenome</name>
    <dbReference type="NCBI Taxonomy" id="652676"/>
    <lineage>
        <taxon>unclassified sequences</taxon>
        <taxon>metagenomes</taxon>
        <taxon>ecological metagenomes</taxon>
    </lineage>
</organism>
<evidence type="ECO:0000256" key="3">
    <source>
        <dbReference type="SAM" id="Phobius"/>
    </source>
</evidence>
<proteinExistence type="predicted"/>
<keyword evidence="3" id="KW-0472">Membrane</keyword>
<keyword evidence="3" id="KW-0812">Transmembrane</keyword>
<feature type="transmembrane region" description="Helical" evidence="3">
    <location>
        <begin position="6"/>
        <end position="23"/>
    </location>
</feature>
<keyword evidence="3" id="KW-1133">Transmembrane helix</keyword>
<evidence type="ECO:0008006" key="5">
    <source>
        <dbReference type="Google" id="ProtNLM"/>
    </source>
</evidence>